<comment type="similarity">
    <text evidence="1">Belongs to the short-chain dehydrogenases/reductases (SDR) family.</text>
</comment>
<dbReference type="STRING" id="501024.RTCCBAU85039_0820"/>
<evidence type="ECO:0000256" key="1">
    <source>
        <dbReference type="ARBA" id="ARBA00006484"/>
    </source>
</evidence>
<keyword evidence="2" id="KW-0560">Oxidoreductase</keyword>
<sequence length="257" mass="26619">MLDIPLFPDLAGKTALITGGSGGIGAETARWFAHNGVQVTIVGRDRSRIEHVRASLAAISAGHAAIELDCTSADQLEAARTTLIERQGGLDILIAFAGGGTSRPAPIEQVTERDWRSSLDNNVTATFLTLRTFAADLKKSGRGAAVTMASTAGRAPSSAPLGYGVAKAGIVLLTQQLAQDLGPDGVRVNCISPSAVLTDRTAEHMPPAVRQEIADAHPLRRLGTPADIAAATLFLASESAGWLTGATLDIAGGRLMH</sequence>
<dbReference type="Gene3D" id="3.40.50.720">
    <property type="entry name" value="NAD(P)-binding Rossmann-like Domain"/>
    <property type="match status" value="1"/>
</dbReference>
<reference evidence="2" key="1">
    <citation type="submission" date="2016-10" db="EMBL/GenBank/DDBJ databases">
        <authorList>
            <person name="de Groot N.N."/>
        </authorList>
    </citation>
    <scope>NUCLEOTIDE SEQUENCE [LARGE SCALE GENOMIC DNA]</scope>
    <source>
        <strain evidence="2">CCBAU85039</strain>
    </source>
</reference>
<protein>
    <submittedName>
        <fullName evidence="3">3-oxoacyl-[acyl-carrier protein] reductase</fullName>
    </submittedName>
    <submittedName>
        <fullName evidence="2">7-alpha-hydroxysteroid dehydrogenase</fullName>
        <ecNumber evidence="2">1.1.1.159</ecNumber>
    </submittedName>
</protein>
<organism evidence="2 4">
    <name type="scientific">Rhizobium tibeticum</name>
    <dbReference type="NCBI Taxonomy" id="501024"/>
    <lineage>
        <taxon>Bacteria</taxon>
        <taxon>Pseudomonadati</taxon>
        <taxon>Pseudomonadota</taxon>
        <taxon>Alphaproteobacteria</taxon>
        <taxon>Hyphomicrobiales</taxon>
        <taxon>Rhizobiaceae</taxon>
        <taxon>Rhizobium/Agrobacterium group</taxon>
        <taxon>Rhizobium</taxon>
    </lineage>
</organism>
<reference evidence="3 5" key="2">
    <citation type="submission" date="2016-10" db="EMBL/GenBank/DDBJ databases">
        <authorList>
            <person name="Varghese N."/>
            <person name="Submissions S."/>
        </authorList>
    </citation>
    <scope>NUCLEOTIDE SEQUENCE [LARGE SCALE GENOMIC DNA]</scope>
    <source>
        <strain evidence="3 5">CGMCC 1.7071</strain>
    </source>
</reference>
<dbReference type="SUPFAM" id="SSF51735">
    <property type="entry name" value="NAD(P)-binding Rossmann-fold domains"/>
    <property type="match status" value="1"/>
</dbReference>
<accession>A0A1H8D0B5</accession>
<dbReference type="RefSeq" id="WP_083539858.1">
    <property type="nucleotide sequence ID" value="NZ_FNXB01000003.1"/>
</dbReference>
<evidence type="ECO:0000313" key="5">
    <source>
        <dbReference type="Proteomes" id="UP000198939"/>
    </source>
</evidence>
<gene>
    <name evidence="2" type="primary">hdhA</name>
    <name evidence="2" type="ORF">RTCCBAU85039_0820</name>
    <name evidence="3" type="ORF">SAMN05216228_1001372</name>
</gene>
<reference evidence="4" key="3">
    <citation type="submission" date="2016-10" db="EMBL/GenBank/DDBJ databases">
        <authorList>
            <person name="Wibberg D."/>
        </authorList>
    </citation>
    <scope>NUCLEOTIDE SEQUENCE [LARGE SCALE GENOMIC DNA]</scope>
</reference>
<dbReference type="GO" id="GO:0030497">
    <property type="term" value="P:fatty acid elongation"/>
    <property type="evidence" value="ECO:0007669"/>
    <property type="project" value="TreeGrafter"/>
</dbReference>
<dbReference type="PRINTS" id="PR00081">
    <property type="entry name" value="GDHRDH"/>
</dbReference>
<dbReference type="Pfam" id="PF13561">
    <property type="entry name" value="adh_short_C2"/>
    <property type="match status" value="1"/>
</dbReference>
<dbReference type="Proteomes" id="UP000198939">
    <property type="component" value="Unassembled WGS sequence"/>
</dbReference>
<dbReference type="EMBL" id="FOCV01000001">
    <property type="protein sequence ID" value="SEN00662.1"/>
    <property type="molecule type" value="Genomic_DNA"/>
</dbReference>
<keyword evidence="5" id="KW-1185">Reference proteome</keyword>
<dbReference type="CDD" id="cd05233">
    <property type="entry name" value="SDR_c"/>
    <property type="match status" value="1"/>
</dbReference>
<dbReference type="PANTHER" id="PTHR42760:SF123">
    <property type="entry name" value="OXIDOREDUCTASE"/>
    <property type="match status" value="1"/>
</dbReference>
<dbReference type="InterPro" id="IPR036291">
    <property type="entry name" value="NAD(P)-bd_dom_sf"/>
</dbReference>
<dbReference type="InterPro" id="IPR002347">
    <property type="entry name" value="SDR_fam"/>
</dbReference>
<evidence type="ECO:0000313" key="2">
    <source>
        <dbReference type="EMBL" id="SEH50958.1"/>
    </source>
</evidence>
<dbReference type="PRINTS" id="PR00080">
    <property type="entry name" value="SDRFAMILY"/>
</dbReference>
<evidence type="ECO:0000313" key="3">
    <source>
        <dbReference type="EMBL" id="SEN00662.1"/>
    </source>
</evidence>
<name>A0A1H8D0B5_9HYPH</name>
<dbReference type="GO" id="GO:0008709">
    <property type="term" value="F:cholate 7-alpha-dehydrogenase (NAD+) activity"/>
    <property type="evidence" value="ECO:0007669"/>
    <property type="project" value="UniProtKB-EC"/>
</dbReference>
<dbReference type="EC" id="1.1.1.159" evidence="2"/>
<evidence type="ECO:0000313" key="4">
    <source>
        <dbReference type="Proteomes" id="UP000183063"/>
    </source>
</evidence>
<dbReference type="AlphaFoldDB" id="A0A1H8D0B5"/>
<dbReference type="EMBL" id="FNXB01000003">
    <property type="protein sequence ID" value="SEH50958.1"/>
    <property type="molecule type" value="Genomic_DNA"/>
</dbReference>
<dbReference type="Proteomes" id="UP000183063">
    <property type="component" value="Unassembled WGS sequence"/>
</dbReference>
<proteinExistence type="inferred from homology"/>
<dbReference type="FunFam" id="3.40.50.720:FF:000084">
    <property type="entry name" value="Short-chain dehydrogenase reductase"/>
    <property type="match status" value="1"/>
</dbReference>
<dbReference type="OrthoDB" id="9804774at2"/>
<dbReference type="PANTHER" id="PTHR42760">
    <property type="entry name" value="SHORT-CHAIN DEHYDROGENASES/REDUCTASES FAMILY MEMBER"/>
    <property type="match status" value="1"/>
</dbReference>